<name>A0A2W4RFW7_9GAMM</name>
<dbReference type="Proteomes" id="UP000249396">
    <property type="component" value="Unassembled WGS sequence"/>
</dbReference>
<dbReference type="PIRSF" id="PIRSF003108">
    <property type="entry name" value="DinJ"/>
    <property type="match status" value="1"/>
</dbReference>
<dbReference type="AlphaFoldDB" id="A0A2W4RFW7"/>
<gene>
    <name evidence="3" type="ORF">DM484_05880</name>
</gene>
<evidence type="ECO:0000256" key="2">
    <source>
        <dbReference type="ARBA" id="ARBA00022649"/>
    </source>
</evidence>
<dbReference type="GO" id="GO:0006351">
    <property type="term" value="P:DNA-templated transcription"/>
    <property type="evidence" value="ECO:0007669"/>
    <property type="project" value="TreeGrafter"/>
</dbReference>
<evidence type="ECO:0000313" key="3">
    <source>
        <dbReference type="EMBL" id="PZN82801.1"/>
    </source>
</evidence>
<dbReference type="PANTHER" id="PTHR38781">
    <property type="entry name" value="ANTITOXIN DINJ-RELATED"/>
    <property type="match status" value="1"/>
</dbReference>
<dbReference type="EMBL" id="QJPH01000203">
    <property type="protein sequence ID" value="PZN82801.1"/>
    <property type="molecule type" value="Genomic_DNA"/>
</dbReference>
<dbReference type="Pfam" id="PF04221">
    <property type="entry name" value="RelB"/>
    <property type="match status" value="1"/>
</dbReference>
<dbReference type="NCBIfam" id="TIGR02384">
    <property type="entry name" value="RelB_DinJ"/>
    <property type="match status" value="1"/>
</dbReference>
<dbReference type="GO" id="GO:0015643">
    <property type="term" value="F:toxic substance binding"/>
    <property type="evidence" value="ECO:0007669"/>
    <property type="project" value="InterPro"/>
</dbReference>
<dbReference type="GO" id="GO:0000987">
    <property type="term" value="F:cis-regulatory region sequence-specific DNA binding"/>
    <property type="evidence" value="ECO:0007669"/>
    <property type="project" value="InterPro"/>
</dbReference>
<sequence>MAENSVIRARIDENIKNEAAAVLADMGLSVSDAFRILLVRIAAEKQFPFDIHVPNSLTAKTLAASDRGEDVVECKDKADLFQKLSL</sequence>
<evidence type="ECO:0000313" key="4">
    <source>
        <dbReference type="Proteomes" id="UP000249396"/>
    </source>
</evidence>
<keyword evidence="2" id="KW-1277">Toxin-antitoxin system</keyword>
<comment type="caution">
    <text evidence="3">The sequence shown here is derived from an EMBL/GenBank/DDBJ whole genome shotgun (WGS) entry which is preliminary data.</text>
</comment>
<dbReference type="GO" id="GO:0006355">
    <property type="term" value="P:regulation of DNA-templated transcription"/>
    <property type="evidence" value="ECO:0007669"/>
    <property type="project" value="InterPro"/>
</dbReference>
<reference evidence="3 4" key="1">
    <citation type="journal article" date="2018" name="Aquat. Microb. Ecol.">
        <title>Gammaproteobacterial methanotrophs dominate.</title>
        <authorList>
            <person name="Rissanen A.J."/>
            <person name="Saarenheimo J."/>
            <person name="Tiirola M."/>
            <person name="Peura S."/>
            <person name="Aalto S.L."/>
            <person name="Karvinen A."/>
            <person name="Nykanen H."/>
        </authorList>
    </citation>
    <scope>NUCLEOTIDE SEQUENCE [LARGE SCALE GENOMIC DNA]</scope>
    <source>
        <strain evidence="3">AMbin10</strain>
    </source>
</reference>
<dbReference type="Gene3D" id="1.10.1220.10">
    <property type="entry name" value="Met repressor-like"/>
    <property type="match status" value="1"/>
</dbReference>
<proteinExistence type="inferred from homology"/>
<protein>
    <submittedName>
        <fullName evidence="3">Type II toxin-antitoxin system antitoxin, RelB/DinJ family</fullName>
    </submittedName>
</protein>
<dbReference type="GO" id="GO:0044010">
    <property type="term" value="P:single-species biofilm formation"/>
    <property type="evidence" value="ECO:0007669"/>
    <property type="project" value="InterPro"/>
</dbReference>
<dbReference type="InterPro" id="IPR013321">
    <property type="entry name" value="Arc_rbn_hlx_hlx"/>
</dbReference>
<dbReference type="PANTHER" id="PTHR38781:SF1">
    <property type="entry name" value="ANTITOXIN DINJ-RELATED"/>
    <property type="match status" value="1"/>
</dbReference>
<dbReference type="InterPro" id="IPR026262">
    <property type="entry name" value="DinJ"/>
</dbReference>
<evidence type="ECO:0000256" key="1">
    <source>
        <dbReference type="ARBA" id="ARBA00010562"/>
    </source>
</evidence>
<accession>A0A2W4RFW7</accession>
<dbReference type="InterPro" id="IPR007337">
    <property type="entry name" value="RelB/DinJ"/>
</dbReference>
<organism evidence="3 4">
    <name type="scientific">Candidatus Methylumidiphilus alinenensis</name>
    <dbReference type="NCBI Taxonomy" id="2202197"/>
    <lineage>
        <taxon>Bacteria</taxon>
        <taxon>Pseudomonadati</taxon>
        <taxon>Pseudomonadota</taxon>
        <taxon>Gammaproteobacteria</taxon>
        <taxon>Methylococcales</taxon>
        <taxon>Candidatus Methylumidiphilus</taxon>
    </lineage>
</organism>
<comment type="similarity">
    <text evidence="1">Belongs to the RelB/DinJ antitoxin family.</text>
</comment>